<reference evidence="13 14" key="1">
    <citation type="journal article" date="2019" name="Int. J. Syst. Evol. Microbiol.">
        <title>The Global Catalogue of Microorganisms (GCM) 10K type strain sequencing project: providing services to taxonomists for standard genome sequencing and annotation.</title>
        <authorList>
            <consortium name="The Broad Institute Genomics Platform"/>
            <consortium name="The Broad Institute Genome Sequencing Center for Infectious Disease"/>
            <person name="Wu L."/>
            <person name="Ma J."/>
        </authorList>
    </citation>
    <scope>NUCLEOTIDE SEQUENCE [LARGE SCALE GENOMIC DNA]</scope>
    <source>
        <strain evidence="13 14">JCM 15896</strain>
    </source>
</reference>
<dbReference type="Pfam" id="PF02391">
    <property type="entry name" value="MoaE"/>
    <property type="match status" value="1"/>
</dbReference>
<name>A0ABN1LCC2_9ALTE</name>
<comment type="caution">
    <text evidence="13">The sequence shown here is derived from an EMBL/GenBank/DDBJ whole genome shotgun (WGS) entry which is preliminary data.</text>
</comment>
<feature type="compositionally biased region" description="Basic and acidic residues" evidence="12">
    <location>
        <begin position="148"/>
        <end position="160"/>
    </location>
</feature>
<protein>
    <recommendedName>
        <fullName evidence="4">Molybdopterin synthase catalytic subunit</fullName>
        <ecNumber evidence="3">2.8.1.12</ecNumber>
    </recommendedName>
    <alternativeName>
        <fullName evidence="9">MPT synthase subunit 2</fullName>
    </alternativeName>
    <alternativeName>
        <fullName evidence="7">Molybdenum cofactor biosynthesis protein E</fullName>
    </alternativeName>
    <alternativeName>
        <fullName evidence="8">Molybdopterin-converting factor large subunit</fullName>
    </alternativeName>
    <alternativeName>
        <fullName evidence="10">Molybdopterin-converting factor subunit 2</fullName>
    </alternativeName>
</protein>
<comment type="subunit">
    <text evidence="6">Heterotetramer of 2 MoaD subunits and 2 MoaE subunits. Also stable as homodimer. The enzyme changes between these two forms during catalysis.</text>
</comment>
<dbReference type="Proteomes" id="UP001500359">
    <property type="component" value="Unassembled WGS sequence"/>
</dbReference>
<dbReference type="CDD" id="cd00756">
    <property type="entry name" value="MoaE"/>
    <property type="match status" value="1"/>
</dbReference>
<dbReference type="RefSeq" id="WP_343855822.1">
    <property type="nucleotide sequence ID" value="NZ_BAAAFD010000001.1"/>
</dbReference>
<sequence>MSEQTNKSSKINISVQVADFDQQYEYQALRQNHCSQGAIVTFVGLVRDNHLGKDVTGLFLEHFPGMTEKSLAEIARQAMARWPLGGVRIVHRIGQLALNDQIVFVGVSAAHRHAAFQGCEFIMDYLKTQAPFWKKEYSGDSATWVQAKDSDTQARQRWESKATIPQSELPE</sequence>
<evidence type="ECO:0000256" key="5">
    <source>
        <dbReference type="ARBA" id="ARBA00023150"/>
    </source>
</evidence>
<dbReference type="EMBL" id="BAAAFD010000001">
    <property type="protein sequence ID" value="GAA0852490.1"/>
    <property type="molecule type" value="Genomic_DNA"/>
</dbReference>
<evidence type="ECO:0000256" key="8">
    <source>
        <dbReference type="ARBA" id="ARBA00030407"/>
    </source>
</evidence>
<dbReference type="SUPFAM" id="SSF54690">
    <property type="entry name" value="Molybdopterin synthase subunit MoaE"/>
    <property type="match status" value="1"/>
</dbReference>
<keyword evidence="14" id="KW-1185">Reference proteome</keyword>
<evidence type="ECO:0000256" key="9">
    <source>
        <dbReference type="ARBA" id="ARBA00030781"/>
    </source>
</evidence>
<organism evidence="13 14">
    <name type="scientific">Aliiglaciecola litoralis</name>
    <dbReference type="NCBI Taxonomy" id="582857"/>
    <lineage>
        <taxon>Bacteria</taxon>
        <taxon>Pseudomonadati</taxon>
        <taxon>Pseudomonadota</taxon>
        <taxon>Gammaproteobacteria</taxon>
        <taxon>Alteromonadales</taxon>
        <taxon>Alteromonadaceae</taxon>
        <taxon>Aliiglaciecola</taxon>
    </lineage>
</organism>
<evidence type="ECO:0000256" key="12">
    <source>
        <dbReference type="SAM" id="MobiDB-lite"/>
    </source>
</evidence>
<evidence type="ECO:0000256" key="3">
    <source>
        <dbReference type="ARBA" id="ARBA00011950"/>
    </source>
</evidence>
<dbReference type="Gene3D" id="3.90.1170.40">
    <property type="entry name" value="Molybdopterin biosynthesis MoaE subunit"/>
    <property type="match status" value="1"/>
</dbReference>
<evidence type="ECO:0000256" key="6">
    <source>
        <dbReference type="ARBA" id="ARBA00026066"/>
    </source>
</evidence>
<dbReference type="NCBIfam" id="NF007959">
    <property type="entry name" value="PRK10678.1"/>
    <property type="match status" value="1"/>
</dbReference>
<dbReference type="EC" id="2.8.1.12" evidence="3"/>
<evidence type="ECO:0000256" key="11">
    <source>
        <dbReference type="ARBA" id="ARBA00049878"/>
    </source>
</evidence>
<evidence type="ECO:0000313" key="14">
    <source>
        <dbReference type="Proteomes" id="UP001500359"/>
    </source>
</evidence>
<comment type="similarity">
    <text evidence="2">Belongs to the MoaE family.</text>
</comment>
<evidence type="ECO:0000256" key="10">
    <source>
        <dbReference type="ARBA" id="ARBA00032474"/>
    </source>
</evidence>
<evidence type="ECO:0000313" key="13">
    <source>
        <dbReference type="EMBL" id="GAA0852490.1"/>
    </source>
</evidence>
<accession>A0ABN1LCC2</accession>
<evidence type="ECO:0000256" key="1">
    <source>
        <dbReference type="ARBA" id="ARBA00005046"/>
    </source>
</evidence>
<comment type="catalytic activity">
    <reaction evidence="11">
        <text>2 [molybdopterin-synthase sulfur-carrier protein]-C-terminal-Gly-aminoethanethioate + cyclic pyranopterin phosphate + H2O = molybdopterin + 2 [molybdopterin-synthase sulfur-carrier protein]-C-terminal Gly-Gly + 2 H(+)</text>
        <dbReference type="Rhea" id="RHEA:26333"/>
        <dbReference type="Rhea" id="RHEA-COMP:12202"/>
        <dbReference type="Rhea" id="RHEA-COMP:19907"/>
        <dbReference type="ChEBI" id="CHEBI:15377"/>
        <dbReference type="ChEBI" id="CHEBI:15378"/>
        <dbReference type="ChEBI" id="CHEBI:58698"/>
        <dbReference type="ChEBI" id="CHEBI:59648"/>
        <dbReference type="ChEBI" id="CHEBI:90778"/>
        <dbReference type="ChEBI" id="CHEBI:232372"/>
        <dbReference type="EC" id="2.8.1.12"/>
    </reaction>
</comment>
<evidence type="ECO:0000256" key="2">
    <source>
        <dbReference type="ARBA" id="ARBA00005426"/>
    </source>
</evidence>
<dbReference type="InterPro" id="IPR036563">
    <property type="entry name" value="MoaE_sf"/>
</dbReference>
<proteinExistence type="inferred from homology"/>
<feature type="region of interest" description="Disordered" evidence="12">
    <location>
        <begin position="144"/>
        <end position="171"/>
    </location>
</feature>
<dbReference type="InterPro" id="IPR003448">
    <property type="entry name" value="Mopterin_biosynth_MoaE"/>
</dbReference>
<evidence type="ECO:0000256" key="4">
    <source>
        <dbReference type="ARBA" id="ARBA00013858"/>
    </source>
</evidence>
<evidence type="ECO:0000256" key="7">
    <source>
        <dbReference type="ARBA" id="ARBA00029745"/>
    </source>
</evidence>
<dbReference type="PANTHER" id="PTHR23404">
    <property type="entry name" value="MOLYBDOPTERIN SYNTHASE RELATED"/>
    <property type="match status" value="1"/>
</dbReference>
<gene>
    <name evidence="13" type="primary">moaE_1</name>
    <name evidence="13" type="ORF">GCM10009114_02610</name>
</gene>
<keyword evidence="5" id="KW-0501">Molybdenum cofactor biosynthesis</keyword>
<comment type="pathway">
    <text evidence="1">Cofactor biosynthesis; molybdopterin biosynthesis.</text>
</comment>